<name>A0A0G4NDG3_VERLO</name>
<evidence type="ECO:0000259" key="1">
    <source>
        <dbReference type="Pfam" id="PF00884"/>
    </source>
</evidence>
<dbReference type="PANTHER" id="PTHR43751">
    <property type="entry name" value="SULFATASE"/>
    <property type="match status" value="1"/>
</dbReference>
<feature type="non-terminal residue" evidence="2">
    <location>
        <position position="1"/>
    </location>
</feature>
<dbReference type="Proteomes" id="UP000045706">
    <property type="component" value="Unassembled WGS sequence"/>
</dbReference>
<gene>
    <name evidence="2" type="ORF">BN1723_019460</name>
</gene>
<reference evidence="3" key="1">
    <citation type="submission" date="2015-05" db="EMBL/GenBank/DDBJ databases">
        <authorList>
            <person name="Fogelqvist Johan"/>
        </authorList>
    </citation>
    <scope>NUCLEOTIDE SEQUENCE [LARGE SCALE GENOMIC DNA]</scope>
</reference>
<sequence>PSDFSTLDYLPSKGSNAWHTDFNKYLNTLRYHDKWMGELMQLFDDLDMTNETLIVFIGDHGQTFKEDYRKTGTYEVPHVSDFRVPITFRHPHLPRVQSAVNATSISVLPTILDLLVSSGSLNKRDTEMATDLAQDYEGQSLVREYKKKDGKRRAWNFSVINSGAGMLTVTSADVPYKLNMPLEKV</sequence>
<dbReference type="PANTHER" id="PTHR43751:SF3">
    <property type="entry name" value="SULFATASE N-TERMINAL DOMAIN-CONTAINING PROTEIN"/>
    <property type="match status" value="1"/>
</dbReference>
<organism evidence="2 3">
    <name type="scientific">Verticillium longisporum</name>
    <name type="common">Verticillium dahliae var. longisporum</name>
    <dbReference type="NCBI Taxonomy" id="100787"/>
    <lineage>
        <taxon>Eukaryota</taxon>
        <taxon>Fungi</taxon>
        <taxon>Dikarya</taxon>
        <taxon>Ascomycota</taxon>
        <taxon>Pezizomycotina</taxon>
        <taxon>Sordariomycetes</taxon>
        <taxon>Hypocreomycetidae</taxon>
        <taxon>Glomerellales</taxon>
        <taxon>Plectosphaerellaceae</taxon>
        <taxon>Verticillium</taxon>
    </lineage>
</organism>
<dbReference type="InterPro" id="IPR000917">
    <property type="entry name" value="Sulfatase_N"/>
</dbReference>
<protein>
    <recommendedName>
        <fullName evidence="1">Sulfatase N-terminal domain-containing protein</fullName>
    </recommendedName>
</protein>
<accession>A0A0G4NDG3</accession>
<dbReference type="AlphaFoldDB" id="A0A0G4NDG3"/>
<feature type="domain" description="Sulfatase N-terminal" evidence="1">
    <location>
        <begin position="20"/>
        <end position="115"/>
    </location>
</feature>
<dbReference type="Pfam" id="PF00884">
    <property type="entry name" value="Sulfatase"/>
    <property type="match status" value="1"/>
</dbReference>
<dbReference type="SUPFAM" id="SSF53649">
    <property type="entry name" value="Alkaline phosphatase-like"/>
    <property type="match status" value="1"/>
</dbReference>
<evidence type="ECO:0000313" key="3">
    <source>
        <dbReference type="Proteomes" id="UP000045706"/>
    </source>
</evidence>
<dbReference type="InterPro" id="IPR017850">
    <property type="entry name" value="Alkaline_phosphatase_core_sf"/>
</dbReference>
<dbReference type="Gene3D" id="3.40.720.10">
    <property type="entry name" value="Alkaline Phosphatase, subunit A"/>
    <property type="match status" value="1"/>
</dbReference>
<proteinExistence type="predicted"/>
<dbReference type="EMBL" id="CVQI01034049">
    <property type="protein sequence ID" value="CRK44453.1"/>
    <property type="molecule type" value="Genomic_DNA"/>
</dbReference>
<evidence type="ECO:0000313" key="2">
    <source>
        <dbReference type="EMBL" id="CRK44453.1"/>
    </source>
</evidence>
<dbReference type="InterPro" id="IPR052701">
    <property type="entry name" value="GAG_Ulvan_Degrading_Sulfatases"/>
</dbReference>
<feature type="non-terminal residue" evidence="2">
    <location>
        <position position="185"/>
    </location>
</feature>